<comment type="similarity">
    <text evidence="1">Belongs to the universal ribosomal protein uS3 family.</text>
</comment>
<keyword evidence="5" id="KW-0496">Mitochondrion</keyword>
<dbReference type="Gene3D" id="3.30.1140.32">
    <property type="entry name" value="Ribosomal protein S3, C-terminal domain"/>
    <property type="match status" value="1"/>
</dbReference>
<protein>
    <submittedName>
        <fullName evidence="5">Ribosomal protein S3</fullName>
    </submittedName>
</protein>
<dbReference type="Pfam" id="PF00189">
    <property type="entry name" value="Ribosomal_S3_C"/>
    <property type="match status" value="1"/>
</dbReference>
<dbReference type="AlphaFoldDB" id="Q9G916"/>
<evidence type="ECO:0000259" key="4">
    <source>
        <dbReference type="Pfam" id="PF00189"/>
    </source>
</evidence>
<organism evidence="5">
    <name type="scientific">Ochromonas danica</name>
    <name type="common">Golden alga</name>
    <name type="synonym">Chlorochromonas danica</name>
    <dbReference type="NCBI Taxonomy" id="2986"/>
    <lineage>
        <taxon>Eukaryota</taxon>
        <taxon>Sar</taxon>
        <taxon>Stramenopiles</taxon>
        <taxon>Ochrophyta</taxon>
        <taxon>Chrysophyceae</taxon>
        <taxon>Chromulinales</taxon>
        <taxon>Chromulinaceae</taxon>
        <taxon>Ochromonas</taxon>
    </lineage>
</organism>
<dbReference type="GO" id="GO:1990904">
    <property type="term" value="C:ribonucleoprotein complex"/>
    <property type="evidence" value="ECO:0007669"/>
    <property type="project" value="UniProtKB-KW"/>
</dbReference>
<dbReference type="EMBL" id="AF287134">
    <property type="protein sequence ID" value="AAG18389.1"/>
    <property type="molecule type" value="Genomic_DNA"/>
</dbReference>
<reference evidence="5" key="1">
    <citation type="submission" date="2000-07" db="EMBL/GenBank/DDBJ databases">
        <title>Phylogenetic relationships of stramenopile algae, based on complete mitochondrial genome sequences.</title>
        <authorList>
            <person name="Burger G."/>
            <person name="Lang B.F."/>
            <person name="Gray W.M.M.W."/>
        </authorList>
    </citation>
    <scope>NUCLEOTIDE SEQUENCE</scope>
</reference>
<evidence type="ECO:0000256" key="3">
    <source>
        <dbReference type="ARBA" id="ARBA00023274"/>
    </source>
</evidence>
<dbReference type="GO" id="GO:0003735">
    <property type="term" value="F:structural constituent of ribosome"/>
    <property type="evidence" value="ECO:0007669"/>
    <property type="project" value="InterPro"/>
</dbReference>
<keyword evidence="3" id="KW-0687">Ribonucleoprotein</keyword>
<evidence type="ECO:0000256" key="2">
    <source>
        <dbReference type="ARBA" id="ARBA00022980"/>
    </source>
</evidence>
<dbReference type="SUPFAM" id="SSF54821">
    <property type="entry name" value="Ribosomal protein S3 C-terminal domain"/>
    <property type="match status" value="1"/>
</dbReference>
<evidence type="ECO:0000313" key="5">
    <source>
        <dbReference type="EMBL" id="AAG18389.1"/>
    </source>
</evidence>
<dbReference type="GO" id="GO:0005840">
    <property type="term" value="C:ribosome"/>
    <property type="evidence" value="ECO:0007669"/>
    <property type="project" value="UniProtKB-KW"/>
</dbReference>
<dbReference type="GO" id="GO:0006412">
    <property type="term" value="P:translation"/>
    <property type="evidence" value="ECO:0007669"/>
    <property type="project" value="InterPro"/>
</dbReference>
<sequence length="250" mass="29371">MQNNHLIQNLTTSQIKYDIINNFKLTSNIVTSLKKKDIIVSHMFFSEKGITKKLNIYLFYRTHKLKKYLIKTKRKGKYKKNKKNEIVKLLGEKNLSLVIKVLNRQGKSESLRVIAAKFKYYLNKIFQKRLTLFIDLVKVFYLVAKKKATIHLLIYILGLIFKPLHKKKHAIYLAFLKKLFSYLIFRKHSQIKGVKLIIAGRLKGKTRAKTSKFILGKIPLSSEKEKIKASQTHIYTVYGCFGLKLWVNYK</sequence>
<accession>Q9G916</accession>
<proteinExistence type="inferred from homology"/>
<dbReference type="RefSeq" id="NP_066423.1">
    <property type="nucleotide sequence ID" value="NC_002571.1"/>
</dbReference>
<geneLocation type="mitochondrion" evidence="5"/>
<dbReference type="GeneID" id="800365"/>
<keyword evidence="2 5" id="KW-0689">Ribosomal protein</keyword>
<feature type="domain" description="Small ribosomal subunit protein uS3 C-terminal" evidence="4">
    <location>
        <begin position="187"/>
        <end position="247"/>
    </location>
</feature>
<gene>
    <name evidence="5" type="primary">rps3</name>
</gene>
<dbReference type="InterPro" id="IPR001351">
    <property type="entry name" value="Ribosomal_uS3_C"/>
</dbReference>
<dbReference type="InterPro" id="IPR036419">
    <property type="entry name" value="Ribosomal_S3_C_sf"/>
</dbReference>
<evidence type="ECO:0000256" key="1">
    <source>
        <dbReference type="ARBA" id="ARBA00010761"/>
    </source>
</evidence>
<name>Q9G916_OCHDN</name>